<dbReference type="EMBL" id="CAVMJV010000012">
    <property type="protein sequence ID" value="CAK5045625.1"/>
    <property type="molecule type" value="Genomic_DNA"/>
</dbReference>
<proteinExistence type="predicted"/>
<sequence>MYKCNAYLREFQKNYILCADHTCDLIQRLEHVDQDPPPNLAMKNSGKRVFMAWADGPGLTDGVLGRPNKFTVSYTKNLGGGKLTVLIDGPKKAEVGTVQHLNENNYQVEFVLFSLILIIRTISKTFQFRYTVQSPGLYTINVCFIDTPILGSPFKLFVKAPQINQTISCIPSTSTDEQQHYDYLPVSSSKIVFIFNT</sequence>
<dbReference type="Proteomes" id="UP001497535">
    <property type="component" value="Unassembled WGS sequence"/>
</dbReference>
<comment type="caution">
    <text evidence="1">The sequence shown here is derived from an EMBL/GenBank/DDBJ whole genome shotgun (WGS) entry which is preliminary data.</text>
</comment>
<protein>
    <submittedName>
        <fullName evidence="1">Uncharacterized protein</fullName>
    </submittedName>
</protein>
<keyword evidence="2" id="KW-1185">Reference proteome</keyword>
<accession>A0ACB0YG81</accession>
<organism evidence="1 2">
    <name type="scientific">Meloidogyne enterolobii</name>
    <name type="common">Root-knot nematode worm</name>
    <name type="synonym">Meloidogyne mayaguensis</name>
    <dbReference type="NCBI Taxonomy" id="390850"/>
    <lineage>
        <taxon>Eukaryota</taxon>
        <taxon>Metazoa</taxon>
        <taxon>Ecdysozoa</taxon>
        <taxon>Nematoda</taxon>
        <taxon>Chromadorea</taxon>
        <taxon>Rhabditida</taxon>
        <taxon>Tylenchina</taxon>
        <taxon>Tylenchomorpha</taxon>
        <taxon>Tylenchoidea</taxon>
        <taxon>Meloidogynidae</taxon>
        <taxon>Meloidogyninae</taxon>
        <taxon>Meloidogyne</taxon>
    </lineage>
</organism>
<name>A0ACB0YG81_MELEN</name>
<evidence type="ECO:0000313" key="1">
    <source>
        <dbReference type="EMBL" id="CAK5045625.1"/>
    </source>
</evidence>
<evidence type="ECO:0000313" key="2">
    <source>
        <dbReference type="Proteomes" id="UP001497535"/>
    </source>
</evidence>
<gene>
    <name evidence="1" type="ORF">MENTE1834_LOCUS11799</name>
</gene>
<reference evidence="1" key="1">
    <citation type="submission" date="2023-11" db="EMBL/GenBank/DDBJ databases">
        <authorList>
            <person name="Poullet M."/>
        </authorList>
    </citation>
    <scope>NUCLEOTIDE SEQUENCE</scope>
    <source>
        <strain evidence="1">E1834</strain>
    </source>
</reference>